<accession>A0A2S6I7D8</accession>
<evidence type="ECO:0000313" key="3">
    <source>
        <dbReference type="Proteomes" id="UP000237662"/>
    </source>
</evidence>
<protein>
    <recommendedName>
        <fullName evidence="1">SnoaL-like domain-containing protein</fullName>
    </recommendedName>
</protein>
<feature type="domain" description="SnoaL-like" evidence="1">
    <location>
        <begin position="1"/>
        <end position="116"/>
    </location>
</feature>
<gene>
    <name evidence="2" type="ORF">CLV84_0366</name>
</gene>
<organism evidence="2 3">
    <name type="scientific">Neolewinella xylanilytica</name>
    <dbReference type="NCBI Taxonomy" id="1514080"/>
    <lineage>
        <taxon>Bacteria</taxon>
        <taxon>Pseudomonadati</taxon>
        <taxon>Bacteroidota</taxon>
        <taxon>Saprospiria</taxon>
        <taxon>Saprospirales</taxon>
        <taxon>Lewinellaceae</taxon>
        <taxon>Neolewinella</taxon>
    </lineage>
</organism>
<name>A0A2S6I7D8_9BACT</name>
<dbReference type="Proteomes" id="UP000237662">
    <property type="component" value="Unassembled WGS sequence"/>
</dbReference>
<dbReference type="OrthoDB" id="336094at2"/>
<dbReference type="InterPro" id="IPR032710">
    <property type="entry name" value="NTF2-like_dom_sf"/>
</dbReference>
<dbReference type="Pfam" id="PF20409">
    <property type="entry name" value="SnoaL_5"/>
    <property type="match status" value="1"/>
</dbReference>
<keyword evidence="3" id="KW-1185">Reference proteome</keyword>
<dbReference type="AlphaFoldDB" id="A0A2S6I7D8"/>
<dbReference type="SUPFAM" id="SSF54427">
    <property type="entry name" value="NTF2-like"/>
    <property type="match status" value="1"/>
</dbReference>
<sequence>MTVQQIADRLVELSRQQQSTQAYRELFAEDASSHEMPGVPDGDLTGLDKLIAKSEAYDENMTVHSLEVTEPLVYQQFFSVGMGIDVTRADGNRVQEYEICVYQVRDGKIVDERFIYPMG</sequence>
<dbReference type="InterPro" id="IPR046860">
    <property type="entry name" value="SnoaL_5"/>
</dbReference>
<evidence type="ECO:0000313" key="2">
    <source>
        <dbReference type="EMBL" id="PPK87425.1"/>
    </source>
</evidence>
<dbReference type="Gene3D" id="3.10.450.50">
    <property type="match status" value="1"/>
</dbReference>
<proteinExistence type="predicted"/>
<evidence type="ECO:0000259" key="1">
    <source>
        <dbReference type="Pfam" id="PF20409"/>
    </source>
</evidence>
<comment type="caution">
    <text evidence="2">The sequence shown here is derived from an EMBL/GenBank/DDBJ whole genome shotgun (WGS) entry which is preliminary data.</text>
</comment>
<reference evidence="2 3" key="1">
    <citation type="submission" date="2018-02" db="EMBL/GenBank/DDBJ databases">
        <title>Genomic Encyclopedia of Archaeal and Bacterial Type Strains, Phase II (KMG-II): from individual species to whole genera.</title>
        <authorList>
            <person name="Goeker M."/>
        </authorList>
    </citation>
    <scope>NUCLEOTIDE SEQUENCE [LARGE SCALE GENOMIC DNA]</scope>
    <source>
        <strain evidence="2 3">DSM 29526</strain>
    </source>
</reference>
<dbReference type="EMBL" id="PTJC01000005">
    <property type="protein sequence ID" value="PPK87425.1"/>
    <property type="molecule type" value="Genomic_DNA"/>
</dbReference>
<dbReference type="RefSeq" id="WP_104418028.1">
    <property type="nucleotide sequence ID" value="NZ_PTJC01000005.1"/>
</dbReference>